<dbReference type="InterPro" id="IPR002557">
    <property type="entry name" value="Chitin-bd_dom"/>
</dbReference>
<dbReference type="SMART" id="SM00494">
    <property type="entry name" value="ChtBD2"/>
    <property type="match status" value="1"/>
</dbReference>
<dbReference type="SUPFAM" id="SSF57625">
    <property type="entry name" value="Invertebrate chitin-binding proteins"/>
    <property type="match status" value="1"/>
</dbReference>
<dbReference type="PANTHER" id="PTHR22933">
    <property type="entry name" value="FI18007P1-RELATED"/>
    <property type="match status" value="1"/>
</dbReference>
<proteinExistence type="predicted"/>
<feature type="compositionally biased region" description="Low complexity" evidence="1">
    <location>
        <begin position="703"/>
        <end position="717"/>
    </location>
</feature>
<feature type="compositionally biased region" description="Basic and acidic residues" evidence="1">
    <location>
        <begin position="833"/>
        <end position="843"/>
    </location>
</feature>
<feature type="compositionally biased region" description="Polar residues" evidence="1">
    <location>
        <begin position="391"/>
        <end position="400"/>
    </location>
</feature>
<feature type="compositionally biased region" description="Basic and acidic residues" evidence="1">
    <location>
        <begin position="719"/>
        <end position="729"/>
    </location>
</feature>
<dbReference type="EMBL" id="JABXBU010000030">
    <property type="protein sequence ID" value="KAF8784412.1"/>
    <property type="molecule type" value="Genomic_DNA"/>
</dbReference>
<dbReference type="Pfam" id="PF01607">
    <property type="entry name" value="CBM_14"/>
    <property type="match status" value="1"/>
</dbReference>
<feature type="domain" description="Chitin-binding type-2" evidence="2">
    <location>
        <begin position="949"/>
        <end position="1007"/>
    </location>
</feature>
<dbReference type="Gene3D" id="2.170.140.10">
    <property type="entry name" value="Chitin binding domain"/>
    <property type="match status" value="1"/>
</dbReference>
<comment type="caution">
    <text evidence="3">The sequence shown here is derived from an EMBL/GenBank/DDBJ whole genome shotgun (WGS) entry which is preliminary data.</text>
</comment>
<feature type="compositionally biased region" description="Basic and acidic residues" evidence="1">
    <location>
        <begin position="429"/>
        <end position="446"/>
    </location>
</feature>
<accession>A0A8T0F1Q8</accession>
<feature type="compositionally biased region" description="Polar residues" evidence="1">
    <location>
        <begin position="472"/>
        <end position="486"/>
    </location>
</feature>
<evidence type="ECO:0000313" key="4">
    <source>
        <dbReference type="Proteomes" id="UP000807504"/>
    </source>
</evidence>
<feature type="region of interest" description="Disordered" evidence="1">
    <location>
        <begin position="373"/>
        <end position="452"/>
    </location>
</feature>
<feature type="compositionally biased region" description="Basic and acidic residues" evidence="1">
    <location>
        <begin position="1051"/>
        <end position="1065"/>
    </location>
</feature>
<dbReference type="PROSITE" id="PS50940">
    <property type="entry name" value="CHIT_BIND_II"/>
    <property type="match status" value="1"/>
</dbReference>
<dbReference type="InterPro" id="IPR052976">
    <property type="entry name" value="Scoloptoxin-like"/>
</dbReference>
<feature type="compositionally biased region" description="Low complexity" evidence="1">
    <location>
        <begin position="779"/>
        <end position="806"/>
    </location>
</feature>
<dbReference type="Proteomes" id="UP000807504">
    <property type="component" value="Unassembled WGS sequence"/>
</dbReference>
<keyword evidence="4" id="KW-1185">Reference proteome</keyword>
<protein>
    <submittedName>
        <fullName evidence="3">U-scoloptoxin(01)-Er1a like protein</fullName>
    </submittedName>
</protein>
<feature type="compositionally biased region" description="Polar residues" evidence="1">
    <location>
        <begin position="732"/>
        <end position="742"/>
    </location>
</feature>
<feature type="compositionally biased region" description="Polar residues" evidence="1">
    <location>
        <begin position="755"/>
        <end position="778"/>
    </location>
</feature>
<organism evidence="3 4">
    <name type="scientific">Argiope bruennichi</name>
    <name type="common">Wasp spider</name>
    <name type="synonym">Aranea bruennichi</name>
    <dbReference type="NCBI Taxonomy" id="94029"/>
    <lineage>
        <taxon>Eukaryota</taxon>
        <taxon>Metazoa</taxon>
        <taxon>Ecdysozoa</taxon>
        <taxon>Arthropoda</taxon>
        <taxon>Chelicerata</taxon>
        <taxon>Arachnida</taxon>
        <taxon>Araneae</taxon>
        <taxon>Araneomorphae</taxon>
        <taxon>Entelegynae</taxon>
        <taxon>Araneoidea</taxon>
        <taxon>Araneidae</taxon>
        <taxon>Argiope</taxon>
    </lineage>
</organism>
<dbReference type="AlphaFoldDB" id="A0A8T0F1Q8"/>
<feature type="compositionally biased region" description="Low complexity" evidence="1">
    <location>
        <begin position="590"/>
        <end position="600"/>
    </location>
</feature>
<name>A0A8T0F1Q8_ARGBR</name>
<feature type="region of interest" description="Disordered" evidence="1">
    <location>
        <begin position="1019"/>
        <end position="1067"/>
    </location>
</feature>
<feature type="compositionally biased region" description="Polar residues" evidence="1">
    <location>
        <begin position="601"/>
        <end position="614"/>
    </location>
</feature>
<feature type="compositionally biased region" description="Polar residues" evidence="1">
    <location>
        <begin position="414"/>
        <end position="427"/>
    </location>
</feature>
<feature type="region of interest" description="Disordered" evidence="1">
    <location>
        <begin position="113"/>
        <end position="140"/>
    </location>
</feature>
<feature type="region of interest" description="Disordered" evidence="1">
    <location>
        <begin position="574"/>
        <end position="866"/>
    </location>
</feature>
<evidence type="ECO:0000313" key="3">
    <source>
        <dbReference type="EMBL" id="KAF8784412.1"/>
    </source>
</evidence>
<feature type="region of interest" description="Disordered" evidence="1">
    <location>
        <begin position="466"/>
        <end position="486"/>
    </location>
</feature>
<feature type="compositionally biased region" description="Low complexity" evidence="1">
    <location>
        <begin position="245"/>
        <end position="254"/>
    </location>
</feature>
<feature type="compositionally biased region" description="Polar residues" evidence="1">
    <location>
        <begin position="373"/>
        <end position="382"/>
    </location>
</feature>
<feature type="region of interest" description="Disordered" evidence="1">
    <location>
        <begin position="199"/>
        <end position="267"/>
    </location>
</feature>
<dbReference type="GO" id="GO:0008061">
    <property type="term" value="F:chitin binding"/>
    <property type="evidence" value="ECO:0007669"/>
    <property type="project" value="InterPro"/>
</dbReference>
<evidence type="ECO:0000259" key="2">
    <source>
        <dbReference type="PROSITE" id="PS50940"/>
    </source>
</evidence>
<evidence type="ECO:0000256" key="1">
    <source>
        <dbReference type="SAM" id="MobiDB-lite"/>
    </source>
</evidence>
<reference evidence="3" key="2">
    <citation type="submission" date="2020-06" db="EMBL/GenBank/DDBJ databases">
        <authorList>
            <person name="Sheffer M."/>
        </authorList>
    </citation>
    <scope>NUCLEOTIDE SEQUENCE</scope>
</reference>
<dbReference type="InterPro" id="IPR036508">
    <property type="entry name" value="Chitin-bd_dom_sf"/>
</dbReference>
<feature type="compositionally biased region" description="Polar residues" evidence="1">
    <location>
        <begin position="677"/>
        <end position="698"/>
    </location>
</feature>
<reference evidence="3" key="1">
    <citation type="journal article" date="2020" name="bioRxiv">
        <title>Chromosome-level reference genome of the European wasp spider Argiope bruennichi: a resource for studies on range expansion and evolutionary adaptation.</title>
        <authorList>
            <person name="Sheffer M.M."/>
            <person name="Hoppe A."/>
            <person name="Krehenwinkel H."/>
            <person name="Uhl G."/>
            <person name="Kuss A.W."/>
            <person name="Jensen L."/>
            <person name="Jensen C."/>
            <person name="Gillespie R.G."/>
            <person name="Hoff K.J."/>
            <person name="Prost S."/>
        </authorList>
    </citation>
    <scope>NUCLEOTIDE SEQUENCE</scope>
</reference>
<gene>
    <name evidence="3" type="ORF">HNY73_010091</name>
</gene>
<dbReference type="GO" id="GO:0005576">
    <property type="term" value="C:extracellular region"/>
    <property type="evidence" value="ECO:0007669"/>
    <property type="project" value="InterPro"/>
</dbReference>
<sequence>MALIISVDESKPEDTDAVISDLNLEEQSALPIYRTKAFQYPSSAVQPLPDHKQLGYILDTPENNDGLKNVNSVIVDKPKYLIYPSGPSSEIYESSRNSPPEYSFKLKYPLSPSNEAGEQHYSPRNKYPERPAPPLISIPLNRTISENNNDERLISSAYDSPVPSQYGSYESEEYAKPFPFSDGVKNTYENLKDEENDYSSSMWPYKEPKETLSHQQFPIQREPVPYSKPYYGGSHESYSPEKSSKSYIHNSNSSPHELPYDPKSEDYTSLYSAKPRVPPKFKYYSGPETANDYLRTHGSEAYSTRPYSETPEIDLSKQSLSTYEKPHSEPYISSKDTVNIKDNPISYVSYNDPTYGTRASPVSHTIPHLNIETSEPTYQSGDYVSKEDPYTRTNAYSSNYESEHHTRKRPINEAPTSYQSDINTNLQYDKLRSTSAEEQHSGHKAYDYSPRVRNAESSKFPYVSEQYEEKSLSTPGKTSKQASSSYDTYDDLKYPVADEIPSGIEGKDYDSSVIATKSYSPYEGSPESKKSIISRFYNTPSHFAEKTSSYITRYPDTAPKVELPKSSYHNSAKPFKYSIVDADSPEDTSYYKSPSKPDSPINTPSYYNSPQGIETSEIRSNHSVRKNYRSSRPAPLNDEYDQPRHPPLPKDPNDSSEKYFSYENVENKPITDYGKSSYESSYPSTYKQPSYKMSYTDDQNGKYYPSSSEFSGSHYSSPKLKEYADKPEIYTKTITETYSKPNIISDDYHEDRSSESQYNRPNINVSPVSDSRNLNDKTYSYSSNPNSYSKPYSYSYPEGSSEEYSYANPSKKNEEKFSSYAESDEPESSYTYSREKQRPKRVEGVVYRQRKNYPDLPNPRRQKSYLPYKSYNPRTAQAFDYKVYESSPDKNLTNSPRKSFIKLKYKPVKKDFSQEDKSVYDNNEDSSLSNIPGEPGKDFPILKIMPYTHFSCENRAPGFYADTQHRCQVYYQCSDKGRMQSFLCPNGTIFNQETFVCEWWHNVDCSKSEKLFSKNHDLYKPNTSSPREHVDAENYHPSGRNYVYGGGYPASDEHSDNYRPDEDSRRRRYAKLHREKKLNRNEVNYNTPSL</sequence>
<dbReference type="PANTHER" id="PTHR22933:SF43">
    <property type="entry name" value="LP10131P"/>
    <property type="match status" value="1"/>
</dbReference>